<comment type="caution">
    <text evidence="1">The sequence shown here is derived from an EMBL/GenBank/DDBJ whole genome shotgun (WGS) entry which is preliminary data.</text>
</comment>
<dbReference type="Proteomes" id="UP000712600">
    <property type="component" value="Unassembled WGS sequence"/>
</dbReference>
<proteinExistence type="predicted"/>
<reference evidence="1" key="1">
    <citation type="submission" date="2019-12" db="EMBL/GenBank/DDBJ databases">
        <title>Genome sequencing and annotation of Brassica cretica.</title>
        <authorList>
            <person name="Studholme D.J."/>
            <person name="Sarris P."/>
        </authorList>
    </citation>
    <scope>NUCLEOTIDE SEQUENCE</scope>
    <source>
        <strain evidence="1">PFS-109/04</strain>
        <tissue evidence="1">Leaf</tissue>
    </source>
</reference>
<protein>
    <submittedName>
        <fullName evidence="1">Uncharacterized protein</fullName>
    </submittedName>
</protein>
<gene>
    <name evidence="1" type="ORF">F2Q69_00000715</name>
</gene>
<evidence type="ECO:0000313" key="2">
    <source>
        <dbReference type="Proteomes" id="UP000712600"/>
    </source>
</evidence>
<sequence>MTATLAFCHTRVWWIKSGQLLSENKFSDRVPSVVCWSSVEGQGDVKDGIVHGAWFGSREGIFNMF</sequence>
<name>A0A8S9PD11_BRACR</name>
<dbReference type="AlphaFoldDB" id="A0A8S9PD11"/>
<organism evidence="1 2">
    <name type="scientific">Brassica cretica</name>
    <name type="common">Mustard</name>
    <dbReference type="NCBI Taxonomy" id="69181"/>
    <lineage>
        <taxon>Eukaryota</taxon>
        <taxon>Viridiplantae</taxon>
        <taxon>Streptophyta</taxon>
        <taxon>Embryophyta</taxon>
        <taxon>Tracheophyta</taxon>
        <taxon>Spermatophyta</taxon>
        <taxon>Magnoliopsida</taxon>
        <taxon>eudicotyledons</taxon>
        <taxon>Gunneridae</taxon>
        <taxon>Pentapetalae</taxon>
        <taxon>rosids</taxon>
        <taxon>malvids</taxon>
        <taxon>Brassicales</taxon>
        <taxon>Brassicaceae</taxon>
        <taxon>Brassiceae</taxon>
        <taxon>Brassica</taxon>
    </lineage>
</organism>
<dbReference type="EMBL" id="QGKX02001521">
    <property type="protein sequence ID" value="KAF3510723.1"/>
    <property type="molecule type" value="Genomic_DNA"/>
</dbReference>
<evidence type="ECO:0000313" key="1">
    <source>
        <dbReference type="EMBL" id="KAF3510723.1"/>
    </source>
</evidence>
<accession>A0A8S9PD11</accession>